<gene>
    <name evidence="4" type="ORF">JI750_15530</name>
</gene>
<dbReference type="GO" id="GO:0016787">
    <property type="term" value="F:hydrolase activity"/>
    <property type="evidence" value="ECO:0007669"/>
    <property type="project" value="UniProtKB-KW"/>
</dbReference>
<keyword evidence="5" id="KW-1185">Reference proteome</keyword>
<evidence type="ECO:0000259" key="3">
    <source>
        <dbReference type="Pfam" id="PF00759"/>
    </source>
</evidence>
<keyword evidence="4" id="KW-0378">Hydrolase</keyword>
<organism evidence="4 5">
    <name type="scientific">Flavobacterium tagetis</name>
    <dbReference type="NCBI Taxonomy" id="2801336"/>
    <lineage>
        <taxon>Bacteria</taxon>
        <taxon>Pseudomonadati</taxon>
        <taxon>Bacteroidota</taxon>
        <taxon>Flavobacteriia</taxon>
        <taxon>Flavobacteriales</taxon>
        <taxon>Flavobacteriaceae</taxon>
        <taxon>Flavobacterium</taxon>
    </lineage>
</organism>
<dbReference type="RefSeq" id="WP_202003902.1">
    <property type="nucleotide sequence ID" value="NZ_JAERSF010000003.1"/>
</dbReference>
<protein>
    <submittedName>
        <fullName evidence="4">Glycoside hydrolase family 9 protein</fullName>
    </submittedName>
</protein>
<evidence type="ECO:0000256" key="2">
    <source>
        <dbReference type="ARBA" id="ARBA00023326"/>
    </source>
</evidence>
<accession>A0ABS1KI49</accession>
<evidence type="ECO:0000313" key="4">
    <source>
        <dbReference type="EMBL" id="MBL0738307.1"/>
    </source>
</evidence>
<dbReference type="EMBL" id="JAERSF010000003">
    <property type="protein sequence ID" value="MBL0738307.1"/>
    <property type="molecule type" value="Genomic_DNA"/>
</dbReference>
<dbReference type="Gene3D" id="1.50.10.10">
    <property type="match status" value="1"/>
</dbReference>
<keyword evidence="2" id="KW-0624">Polysaccharide degradation</keyword>
<feature type="domain" description="Glycoside hydrolase family 9" evidence="3">
    <location>
        <begin position="20"/>
        <end position="69"/>
    </location>
</feature>
<name>A0ABS1KI49_9FLAO</name>
<evidence type="ECO:0000256" key="1">
    <source>
        <dbReference type="ARBA" id="ARBA00023277"/>
    </source>
</evidence>
<keyword evidence="1" id="KW-0119">Carbohydrate metabolism</keyword>
<reference evidence="4 5" key="1">
    <citation type="submission" date="2021-01" db="EMBL/GenBank/DDBJ databases">
        <title>Genome seq and assembly of Flavobacterium sp. GN10.</title>
        <authorList>
            <person name="Chhetri G."/>
        </authorList>
    </citation>
    <scope>NUCLEOTIDE SEQUENCE [LARGE SCALE GENOMIC DNA]</scope>
    <source>
        <strain evidence="4 5">GN10</strain>
    </source>
</reference>
<proteinExistence type="predicted"/>
<dbReference type="Pfam" id="PF00759">
    <property type="entry name" value="Glyco_hydro_9"/>
    <property type="match status" value="1"/>
</dbReference>
<sequence>MASLATAAIEGGKSLSIQKNSDTKKSLDLYAAQQLSWILGCNPYSMCFLSKFGENNVPYMHSNYGHGSEKGGISNGITGKDGNGDGSGIDFKMEDKGNEWRWTEQWIPHSAWFLQAITATVEP</sequence>
<dbReference type="InterPro" id="IPR001701">
    <property type="entry name" value="Glyco_hydro_9"/>
</dbReference>
<comment type="caution">
    <text evidence="4">The sequence shown here is derived from an EMBL/GenBank/DDBJ whole genome shotgun (WGS) entry which is preliminary data.</text>
</comment>
<dbReference type="InterPro" id="IPR008928">
    <property type="entry name" value="6-hairpin_glycosidase_sf"/>
</dbReference>
<dbReference type="InterPro" id="IPR012341">
    <property type="entry name" value="6hp_glycosidase-like_sf"/>
</dbReference>
<dbReference type="SUPFAM" id="SSF48208">
    <property type="entry name" value="Six-hairpin glycosidases"/>
    <property type="match status" value="1"/>
</dbReference>
<evidence type="ECO:0000313" key="5">
    <source>
        <dbReference type="Proteomes" id="UP000603728"/>
    </source>
</evidence>
<dbReference type="Proteomes" id="UP000603728">
    <property type="component" value="Unassembled WGS sequence"/>
</dbReference>